<proteinExistence type="predicted"/>
<dbReference type="AlphaFoldDB" id="W2C5K3"/>
<feature type="transmembrane region" description="Helical" evidence="6">
    <location>
        <begin position="716"/>
        <end position="735"/>
    </location>
</feature>
<name>W2C5K3_9BACT</name>
<dbReference type="GO" id="GO:0005886">
    <property type="term" value="C:plasma membrane"/>
    <property type="evidence" value="ECO:0007669"/>
    <property type="project" value="UniProtKB-SubCell"/>
</dbReference>
<dbReference type="Proteomes" id="UP000018837">
    <property type="component" value="Unassembled WGS sequence"/>
</dbReference>
<gene>
    <name evidence="9" type="ORF">N425_04650</name>
</gene>
<sequence>MHTIYRNLLSVFRRFKMATLFNLCGLAVAFAAFMTILMQVEYDYTFDHFDPNHSRIFRVEFVHKEGGVQAILSRPMIETLIASSPHIQAGTYQNMDYDFVFSIENGADKKKFRELYQTVSPGFTDVFHFDFVEGSPDVLKTPDQVMIPESMARKIFGQESAVGKKLINPYLTLTVGAVYRDFPDNTLVSNVIYHAISEQENKTNWGNWNYTAFIRVDDAANLPTIEENFKKHFTNVLKEQFGAEGVAEWEAVGADLRFTPLPDVHFVSNVQFDNMPKANAQALHVLTAIAFVVLLIAGINFTNFSIALTPMRIRSINTQKVLGSSVGTIRRALVAESILISLAAYILAVGLVALFARSPLSALVTTDLGILSHKVVVGATAFIALCTGLAAGLYPAFYMTSFPPALILKGSFGLSTRGRALRNALIGVQYFASFALIIGAGCMYLQNHFMQHAPLGYERDQIIIAELSDEGRAHPETFMNKMKSYAGVSGITRSEQILSSADSYMTWGRDYRGKQIDYVVIPVEASFLDVLGIPAIEGRTFRTEDALTRHGAYVFNERAKQEYGLELGTMIDSTQIVGFMPDVKFASFRNAVEPMAFYVWGKENWGNNSRYVYIRMKAGTDMRAAMEHVQSVLKELDPDYPFNVFFFDKVLQQLYEKERAVGSLITLFSAIAIFISMVGVFGLVVFDSEYKRKEIGIRKVFGSSTRQILVRFNRTYFKIVIVCFVVAAPVAYYGVSQWLTNFAYRAPIRWWIFALAFIAVTAITFFTVTFQNWRAANANPVDSLKSE</sequence>
<reference evidence="9 10" key="1">
    <citation type="submission" date="2013-11" db="EMBL/GenBank/DDBJ databases">
        <title>Single cell genomics of uncultured Tannerella BU063 (oral taxon 286).</title>
        <authorList>
            <person name="Beall C.J."/>
            <person name="Campbell A.G."/>
            <person name="Griffen A.L."/>
            <person name="Podar M."/>
            <person name="Leys E.J."/>
        </authorList>
    </citation>
    <scope>NUCLEOTIDE SEQUENCE [LARGE SCALE GENOMIC DNA]</scope>
    <source>
        <strain evidence="9">Cell 2</strain>
    </source>
</reference>
<organism evidence="9 10">
    <name type="scientific">Tannerella sp. oral taxon BU063 isolate Cell 2</name>
    <dbReference type="NCBI Taxonomy" id="1411148"/>
    <lineage>
        <taxon>Bacteria</taxon>
        <taxon>Pseudomonadati</taxon>
        <taxon>Bacteroidota</taxon>
        <taxon>Bacteroidia</taxon>
        <taxon>Bacteroidales</taxon>
        <taxon>Tannerellaceae</taxon>
        <taxon>Tannerella</taxon>
    </lineage>
</organism>
<dbReference type="GO" id="GO:0022857">
    <property type="term" value="F:transmembrane transporter activity"/>
    <property type="evidence" value="ECO:0007669"/>
    <property type="project" value="TreeGrafter"/>
</dbReference>
<evidence type="ECO:0000313" key="9">
    <source>
        <dbReference type="EMBL" id="ETK02338.1"/>
    </source>
</evidence>
<feature type="transmembrane region" description="Helical" evidence="6">
    <location>
        <begin position="20"/>
        <end position="40"/>
    </location>
</feature>
<feature type="transmembrane region" description="Helical" evidence="6">
    <location>
        <begin position="332"/>
        <end position="356"/>
    </location>
</feature>
<dbReference type="Pfam" id="PF12704">
    <property type="entry name" value="MacB_PCD"/>
    <property type="match status" value="2"/>
</dbReference>
<feature type="transmembrane region" description="Helical" evidence="6">
    <location>
        <begin position="750"/>
        <end position="770"/>
    </location>
</feature>
<keyword evidence="4 6" id="KW-1133">Transmembrane helix</keyword>
<feature type="domain" description="MacB-like periplasmic core" evidence="8">
    <location>
        <begin position="21"/>
        <end position="230"/>
    </location>
</feature>
<evidence type="ECO:0000259" key="7">
    <source>
        <dbReference type="Pfam" id="PF02687"/>
    </source>
</evidence>
<evidence type="ECO:0000256" key="5">
    <source>
        <dbReference type="ARBA" id="ARBA00023136"/>
    </source>
</evidence>
<evidence type="ECO:0000259" key="8">
    <source>
        <dbReference type="Pfam" id="PF12704"/>
    </source>
</evidence>
<dbReference type="PANTHER" id="PTHR30572">
    <property type="entry name" value="MEMBRANE COMPONENT OF TRANSPORTER-RELATED"/>
    <property type="match status" value="1"/>
</dbReference>
<accession>W2C5K3</accession>
<comment type="caution">
    <text evidence="9">The sequence shown here is derived from an EMBL/GenBank/DDBJ whole genome shotgun (WGS) entry which is preliminary data.</text>
</comment>
<keyword evidence="5 6" id="KW-0472">Membrane</keyword>
<evidence type="ECO:0000256" key="3">
    <source>
        <dbReference type="ARBA" id="ARBA00022692"/>
    </source>
</evidence>
<dbReference type="InterPro" id="IPR050250">
    <property type="entry name" value="Macrolide_Exporter_MacB"/>
</dbReference>
<dbReference type="InterPro" id="IPR003838">
    <property type="entry name" value="ABC3_permease_C"/>
</dbReference>
<feature type="transmembrane region" description="Helical" evidence="6">
    <location>
        <begin position="285"/>
        <end position="311"/>
    </location>
</feature>
<evidence type="ECO:0000313" key="10">
    <source>
        <dbReference type="Proteomes" id="UP000018837"/>
    </source>
</evidence>
<evidence type="ECO:0000256" key="6">
    <source>
        <dbReference type="SAM" id="Phobius"/>
    </source>
</evidence>
<evidence type="ECO:0000256" key="4">
    <source>
        <dbReference type="ARBA" id="ARBA00022989"/>
    </source>
</evidence>
<protein>
    <submittedName>
        <fullName evidence="9">Multidrug ABC transporter substrate-binding protein</fullName>
    </submittedName>
</protein>
<feature type="transmembrane region" description="Helical" evidence="6">
    <location>
        <begin position="376"/>
        <end position="399"/>
    </location>
</feature>
<dbReference type="PANTHER" id="PTHR30572:SF18">
    <property type="entry name" value="ABC-TYPE MACROLIDE FAMILY EXPORT SYSTEM PERMEASE COMPONENT 2"/>
    <property type="match status" value="1"/>
</dbReference>
<feature type="transmembrane region" description="Helical" evidence="6">
    <location>
        <begin position="660"/>
        <end position="686"/>
    </location>
</feature>
<feature type="domain" description="MacB-like periplasmic core" evidence="8">
    <location>
        <begin position="498"/>
        <end position="631"/>
    </location>
</feature>
<feature type="domain" description="ABC3 transporter permease C-terminal" evidence="7">
    <location>
        <begin position="667"/>
        <end position="780"/>
    </location>
</feature>
<dbReference type="InterPro" id="IPR025857">
    <property type="entry name" value="MacB_PCD"/>
</dbReference>
<dbReference type="EMBL" id="AYUF01000365">
    <property type="protein sequence ID" value="ETK02338.1"/>
    <property type="molecule type" value="Genomic_DNA"/>
</dbReference>
<dbReference type="Pfam" id="PF02687">
    <property type="entry name" value="FtsX"/>
    <property type="match status" value="2"/>
</dbReference>
<keyword evidence="3 6" id="KW-0812">Transmembrane</keyword>
<evidence type="ECO:0000256" key="1">
    <source>
        <dbReference type="ARBA" id="ARBA00004651"/>
    </source>
</evidence>
<feature type="domain" description="ABC3 transporter permease C-terminal" evidence="7">
    <location>
        <begin position="288"/>
        <end position="402"/>
    </location>
</feature>
<keyword evidence="2" id="KW-1003">Cell membrane</keyword>
<dbReference type="PATRIC" id="fig|1411148.3.peg.646"/>
<evidence type="ECO:0000256" key="2">
    <source>
        <dbReference type="ARBA" id="ARBA00022475"/>
    </source>
</evidence>
<feature type="transmembrane region" description="Helical" evidence="6">
    <location>
        <begin position="420"/>
        <end position="446"/>
    </location>
</feature>
<comment type="subcellular location">
    <subcellularLocation>
        <location evidence="1">Cell membrane</location>
        <topology evidence="1">Multi-pass membrane protein</topology>
    </subcellularLocation>
</comment>